<protein>
    <submittedName>
        <fullName evidence="5">Uncharacterized protein LOC106467898 isoform X1</fullName>
    </submittedName>
</protein>
<evidence type="ECO:0000256" key="1">
    <source>
        <dbReference type="ARBA" id="ARBA00010790"/>
    </source>
</evidence>
<dbReference type="RefSeq" id="XP_013783737.1">
    <property type="nucleotide sequence ID" value="XM_013928283.2"/>
</dbReference>
<sequence length="605" mass="66083">MIQISSLLWKGSLVGLLAVILGAFFLWPGSTPGIKEFPQAEYDFVIIGAGTAGSVVARRLVEGTNNSVLIIEAGGEPSWISSIPLLSPSLQMTSADWGYKTVTQARAMWGLNDQQAAWPRGKVLGGSSSIYYLIHTWGAKQDFNDWEKKKGCTDWSFQNVLPFFQKSEAFTSRKKQTGHRGYKGPLHVSEFDASQSPVAKGFLESARDAGLDIGDLNGELELGAMPCQSNIHQGKRWTGFQAYLKPVLGLPNLDVVIETVATRLIFEGKRATAVEILKIPTGDVQHVRARKEIILSLGTVGSPHLLLLSGIGPQKDLESLKIPVVASIPAVGQGLLDQLNVPMYFHLSRPASITTSKVRSLGQMWNYFVKGKGVLAESGIEALLRAPMSQSSLDPALFLMLFNMGSVNADIFAKIANFKDDAFRTSFPDSHNDSKEGFIILASCLHARSRGEIYLTSSDPSVAPVIDPHYLEEDYDVKCTIQAMKLAARLAKSEPLRRLGVKLHLPDYSECSQYNQTMRDPRYLECWARTGGITGYHPMSTCRMGSDDNPDSVVDSKLRVRGVKGLRIVDGSVFPSQTSGPPNAAIVMVAERAAEFIMEDAVSDT</sequence>
<keyword evidence="2" id="KW-0812">Transmembrane</keyword>
<dbReference type="InterPro" id="IPR007867">
    <property type="entry name" value="GMC_OxRtase_C"/>
</dbReference>
<dbReference type="PANTHER" id="PTHR11552:SF188">
    <property type="entry name" value="NEITHER INACTIVATION NOR AFTERPOTENTIAL PROTEIN G"/>
    <property type="match status" value="1"/>
</dbReference>
<evidence type="ECO:0000256" key="2">
    <source>
        <dbReference type="SAM" id="Phobius"/>
    </source>
</evidence>
<keyword evidence="2" id="KW-0472">Membrane</keyword>
<keyword evidence="4" id="KW-1185">Reference proteome</keyword>
<evidence type="ECO:0000313" key="4">
    <source>
        <dbReference type="Proteomes" id="UP000694941"/>
    </source>
</evidence>
<evidence type="ECO:0000259" key="3">
    <source>
        <dbReference type="PROSITE" id="PS00624"/>
    </source>
</evidence>
<dbReference type="PROSITE" id="PS00624">
    <property type="entry name" value="GMC_OXRED_2"/>
    <property type="match status" value="1"/>
</dbReference>
<dbReference type="SUPFAM" id="SSF54373">
    <property type="entry name" value="FAD-linked reductases, C-terminal domain"/>
    <property type="match status" value="1"/>
</dbReference>
<dbReference type="SUPFAM" id="SSF51905">
    <property type="entry name" value="FAD/NAD(P)-binding domain"/>
    <property type="match status" value="1"/>
</dbReference>
<proteinExistence type="inferred from homology"/>
<dbReference type="Gene3D" id="3.30.560.10">
    <property type="entry name" value="Glucose Oxidase, domain 3"/>
    <property type="match status" value="1"/>
</dbReference>
<dbReference type="PANTHER" id="PTHR11552">
    <property type="entry name" value="GLUCOSE-METHANOL-CHOLINE GMC OXIDOREDUCTASE"/>
    <property type="match status" value="1"/>
</dbReference>
<name>A0ABM1BKE0_LIMPO</name>
<organism evidence="4 5">
    <name type="scientific">Limulus polyphemus</name>
    <name type="common">Atlantic horseshoe crab</name>
    <dbReference type="NCBI Taxonomy" id="6850"/>
    <lineage>
        <taxon>Eukaryota</taxon>
        <taxon>Metazoa</taxon>
        <taxon>Ecdysozoa</taxon>
        <taxon>Arthropoda</taxon>
        <taxon>Chelicerata</taxon>
        <taxon>Merostomata</taxon>
        <taxon>Xiphosura</taxon>
        <taxon>Limulidae</taxon>
        <taxon>Limulus</taxon>
    </lineage>
</organism>
<accession>A0ABM1BKE0</accession>
<comment type="similarity">
    <text evidence="1">Belongs to the GMC oxidoreductase family.</text>
</comment>
<dbReference type="InterPro" id="IPR000172">
    <property type="entry name" value="GMC_OxRdtase_N"/>
</dbReference>
<feature type="transmembrane region" description="Helical" evidence="2">
    <location>
        <begin position="7"/>
        <end position="27"/>
    </location>
</feature>
<dbReference type="GeneID" id="106467898"/>
<reference evidence="5" key="1">
    <citation type="submission" date="2025-08" db="UniProtKB">
        <authorList>
            <consortium name="RefSeq"/>
        </authorList>
    </citation>
    <scope>IDENTIFICATION</scope>
    <source>
        <tissue evidence="5">Muscle</tissue>
    </source>
</reference>
<dbReference type="Gene3D" id="3.50.50.60">
    <property type="entry name" value="FAD/NAD(P)-binding domain"/>
    <property type="match status" value="1"/>
</dbReference>
<dbReference type="Proteomes" id="UP000694941">
    <property type="component" value="Unplaced"/>
</dbReference>
<dbReference type="PIRSF" id="PIRSF000137">
    <property type="entry name" value="Alcohol_oxidase"/>
    <property type="match status" value="1"/>
</dbReference>
<dbReference type="InterPro" id="IPR036188">
    <property type="entry name" value="FAD/NAD-bd_sf"/>
</dbReference>
<dbReference type="Pfam" id="PF05199">
    <property type="entry name" value="GMC_oxred_C"/>
    <property type="match status" value="1"/>
</dbReference>
<evidence type="ECO:0000313" key="5">
    <source>
        <dbReference type="RefSeq" id="XP_013783737.1"/>
    </source>
</evidence>
<dbReference type="Pfam" id="PF00732">
    <property type="entry name" value="GMC_oxred_N"/>
    <property type="match status" value="1"/>
</dbReference>
<keyword evidence="2" id="KW-1133">Transmembrane helix</keyword>
<feature type="domain" description="Glucose-methanol-choline oxidoreductase N-terminal" evidence="3">
    <location>
        <begin position="298"/>
        <end position="312"/>
    </location>
</feature>
<gene>
    <name evidence="5" type="primary">LOC106467898</name>
</gene>
<dbReference type="InterPro" id="IPR012132">
    <property type="entry name" value="GMC_OxRdtase"/>
</dbReference>